<reference evidence="2" key="2">
    <citation type="submission" date="2022-10" db="EMBL/GenBank/DDBJ databases">
        <authorList>
            <person name="Aronson H.S."/>
        </authorList>
    </citation>
    <scope>NUCLEOTIDE SEQUENCE</scope>
    <source>
        <strain evidence="2">RS19-109</strain>
    </source>
</reference>
<organism evidence="2 3">
    <name type="scientific">Thiovibrio frasassiensis</name>
    <dbReference type="NCBI Taxonomy" id="2984131"/>
    <lineage>
        <taxon>Bacteria</taxon>
        <taxon>Pseudomonadati</taxon>
        <taxon>Thermodesulfobacteriota</taxon>
        <taxon>Desulfobulbia</taxon>
        <taxon>Desulfobulbales</taxon>
        <taxon>Thiovibrionaceae</taxon>
        <taxon>Thiovibrio</taxon>
    </lineage>
</organism>
<feature type="transmembrane region" description="Helical" evidence="1">
    <location>
        <begin position="231"/>
        <end position="255"/>
    </location>
</feature>
<dbReference type="PANTHER" id="PTHR38139">
    <property type="entry name" value="GATE DOMAIN-CONTAINING PROTEIN"/>
    <property type="match status" value="1"/>
</dbReference>
<feature type="transmembrane region" description="Helical" evidence="1">
    <location>
        <begin position="186"/>
        <end position="204"/>
    </location>
</feature>
<reference evidence="2" key="1">
    <citation type="journal article" date="2022" name="bioRxiv">
        <title>Thiovibrio frasassiensisgen. nov., sp. nov., an autotrophic, elemental sulfur disproportionating bacterium isolated from sulfidic karst sediment, and proposal of Thiovibrionaceae fam. nov.</title>
        <authorList>
            <person name="Aronson H."/>
            <person name="Thomas C."/>
            <person name="Bhattacharyya M."/>
            <person name="Eckstein S."/>
            <person name="Jensen S."/>
            <person name="Barco R."/>
            <person name="Macalady J."/>
            <person name="Amend J."/>
        </authorList>
    </citation>
    <scope>NUCLEOTIDE SEQUENCE</scope>
    <source>
        <strain evidence="2">RS19-109</strain>
    </source>
</reference>
<comment type="caution">
    <text evidence="2">The sequence shown here is derived from an EMBL/GenBank/DDBJ whole genome shotgun (WGS) entry which is preliminary data.</text>
</comment>
<evidence type="ECO:0000256" key="1">
    <source>
        <dbReference type="SAM" id="Phobius"/>
    </source>
</evidence>
<dbReference type="AlphaFoldDB" id="A0A9X4MPW8"/>
<keyword evidence="1" id="KW-0472">Membrane</keyword>
<evidence type="ECO:0000313" key="3">
    <source>
        <dbReference type="Proteomes" id="UP001154240"/>
    </source>
</evidence>
<feature type="transmembrane region" description="Helical" evidence="1">
    <location>
        <begin position="22"/>
        <end position="41"/>
    </location>
</feature>
<proteinExistence type="predicted"/>
<feature type="transmembrane region" description="Helical" evidence="1">
    <location>
        <begin position="61"/>
        <end position="81"/>
    </location>
</feature>
<protein>
    <recommendedName>
        <fullName evidence="4">Nucleoside recognition protein</fullName>
    </recommendedName>
</protein>
<dbReference type="InterPro" id="IPR038880">
    <property type="entry name" value="MJ0871-like"/>
</dbReference>
<dbReference type="Proteomes" id="UP001154240">
    <property type="component" value="Unassembled WGS sequence"/>
</dbReference>
<gene>
    <name evidence="2" type="ORF">OLX77_11115</name>
</gene>
<feature type="transmembrane region" description="Helical" evidence="1">
    <location>
        <begin position="299"/>
        <end position="321"/>
    </location>
</feature>
<dbReference type="EMBL" id="JAPHEH010000001">
    <property type="protein sequence ID" value="MDG4476702.1"/>
    <property type="molecule type" value="Genomic_DNA"/>
</dbReference>
<keyword evidence="3" id="KW-1185">Reference proteome</keyword>
<dbReference type="PANTHER" id="PTHR38139:SF1">
    <property type="entry name" value="NUCLEOSIDE TRANSPORTER_FEOB GTPASE GATE DOMAIN-CONTAINING PROTEIN"/>
    <property type="match status" value="1"/>
</dbReference>
<name>A0A9X4MPW8_9BACT</name>
<feature type="transmembrane region" description="Helical" evidence="1">
    <location>
        <begin position="262"/>
        <end position="279"/>
    </location>
</feature>
<keyword evidence="1" id="KW-1133">Transmembrane helix</keyword>
<feature type="transmembrane region" description="Helical" evidence="1">
    <location>
        <begin position="127"/>
        <end position="151"/>
    </location>
</feature>
<sequence>MVLDLHFITSLWAHLIWPLTKILFWMSVGLIAANFIEALNWTHRLASLTRPLVRLGRLSPVSGASFSMAFFSGVTANTMLAEAFDKGQLSKKELVLANLFNGLPRFFLHLPTVFFLTAPLIKMAALLYLALTFAAAMLQTVVVVIGGRILLPPLQGELGEVAPLVREKIDWHQALKKSVQRFRKRIKGLIYFTVPVYILFFYLGKHGVFDWLEQVFATKVWFLAWLQPQSLGIVMAHVTVEFSAGLAAAGALLAAKSLSYKEVVLALLVGNILSTPIRAVRHQFPYYVGIFSPKLALELVGVSQVLRLASVIAVGLGYYFLPLG</sequence>
<evidence type="ECO:0008006" key="4">
    <source>
        <dbReference type="Google" id="ProtNLM"/>
    </source>
</evidence>
<keyword evidence="1" id="KW-0812">Transmembrane</keyword>
<accession>A0A9X4MPW8</accession>
<dbReference type="RefSeq" id="WP_307633667.1">
    <property type="nucleotide sequence ID" value="NZ_JAPHEH010000001.1"/>
</dbReference>
<evidence type="ECO:0000313" key="2">
    <source>
        <dbReference type="EMBL" id="MDG4476702.1"/>
    </source>
</evidence>